<keyword evidence="1 2" id="KW-0732">Signal</keyword>
<feature type="signal peptide" evidence="2">
    <location>
        <begin position="1"/>
        <end position="17"/>
    </location>
</feature>
<name>A0ABV8PYB7_9BACT</name>
<dbReference type="InterPro" id="IPR032812">
    <property type="entry name" value="SbsA_Ig"/>
</dbReference>
<dbReference type="Gene3D" id="1.50.10.140">
    <property type="match status" value="1"/>
</dbReference>
<evidence type="ECO:0000259" key="4">
    <source>
        <dbReference type="Pfam" id="PF13205"/>
    </source>
</evidence>
<reference evidence="6" key="1">
    <citation type="journal article" date="2019" name="Int. J. Syst. Evol. Microbiol.">
        <title>The Global Catalogue of Microorganisms (GCM) 10K type strain sequencing project: providing services to taxonomists for standard genome sequencing and annotation.</title>
        <authorList>
            <consortium name="The Broad Institute Genomics Platform"/>
            <consortium name="The Broad Institute Genome Sequencing Center for Infectious Disease"/>
            <person name="Wu L."/>
            <person name="Ma J."/>
        </authorList>
    </citation>
    <scope>NUCLEOTIDE SEQUENCE [LARGE SCALE GENOMIC DNA]</scope>
    <source>
        <strain evidence="6">CECT 8010</strain>
    </source>
</reference>
<accession>A0ABV8PYB7</accession>
<evidence type="ECO:0000256" key="2">
    <source>
        <dbReference type="SAM" id="SignalP"/>
    </source>
</evidence>
<dbReference type="Pfam" id="PF10091">
    <property type="entry name" value="Glycoamylase"/>
    <property type="match status" value="1"/>
</dbReference>
<feature type="domain" description="Glycoamylase-like" evidence="3">
    <location>
        <begin position="324"/>
        <end position="537"/>
    </location>
</feature>
<evidence type="ECO:0000256" key="1">
    <source>
        <dbReference type="ARBA" id="ARBA00022729"/>
    </source>
</evidence>
<feature type="chain" id="PRO_5045337700" evidence="2">
    <location>
        <begin position="18"/>
        <end position="553"/>
    </location>
</feature>
<keyword evidence="6" id="KW-1185">Reference proteome</keyword>
<dbReference type="PROSITE" id="PS51257">
    <property type="entry name" value="PROKAR_LIPOPROTEIN"/>
    <property type="match status" value="1"/>
</dbReference>
<evidence type="ECO:0000259" key="3">
    <source>
        <dbReference type="Pfam" id="PF10091"/>
    </source>
</evidence>
<comment type="caution">
    <text evidence="5">The sequence shown here is derived from an EMBL/GenBank/DDBJ whole genome shotgun (WGS) entry which is preliminary data.</text>
</comment>
<sequence>MKIYHLIIICLFFGACGKSGTTTTMPVTPVISTVNITNITLNNVSFDNMLYGIAIVPSISIQFSQPINRNSTRAIMLKDANGTMISTITNFQNHDSTLLIQPSSALQYLSKYFFSITSNLQSASGGGLTTPIDKVFLTQIDSSNKFPIVDDSILLDKIQQQTLKYFVDFSHPVSGLARERNTSGDIVTTGGSGFGIMAIVAGINRHFITRSQGFMQLQKIVGFLKNTAQKVHGAFPHWLNGSTGLIVPFSVKDDGADLVETSYLLQGLLTARQYFTNSSADETNFRADINLLWNGVEWDWFRQNNQNVLYWHYSNNYSWDMNVKIQGWNECLITYVLAASSTTHAIPAAVYNSGWARGSGFINGSSYYGYPLPLGQVQGGPLFFSHYSFLGINPNGLMDAYANYTTQTKNHTLINYSYCVANPQNNYGYSNACWGLTASDIQNGYTASSPTNDIGVIAPTAAISSLPYTPTESMRALKFFYYTLGDKLWGDYGFYDAFSLKSTWFANSTLAIDQGPIIVMIENYRTGLLWNLFTSCPEVKTGMLNLGFKAPYL</sequence>
<dbReference type="RefSeq" id="WP_379013607.1">
    <property type="nucleotide sequence ID" value="NZ_JBHSDC010000012.1"/>
</dbReference>
<evidence type="ECO:0000313" key="6">
    <source>
        <dbReference type="Proteomes" id="UP001595906"/>
    </source>
</evidence>
<dbReference type="InterPro" id="IPR019282">
    <property type="entry name" value="Glycoamylase-like_cons_dom"/>
</dbReference>
<gene>
    <name evidence="5" type="ORF">ACFOW1_08615</name>
</gene>
<dbReference type="Pfam" id="PF13205">
    <property type="entry name" value="Big_5"/>
    <property type="match status" value="1"/>
</dbReference>
<feature type="domain" description="SbsA Ig-like" evidence="4">
    <location>
        <begin position="42"/>
        <end position="135"/>
    </location>
</feature>
<dbReference type="EMBL" id="JBHSDC010000012">
    <property type="protein sequence ID" value="MFC4231952.1"/>
    <property type="molecule type" value="Genomic_DNA"/>
</dbReference>
<protein>
    <submittedName>
        <fullName evidence="5">Glucoamylase family protein</fullName>
    </submittedName>
</protein>
<dbReference type="Proteomes" id="UP001595906">
    <property type="component" value="Unassembled WGS sequence"/>
</dbReference>
<organism evidence="5 6">
    <name type="scientific">Parasediminibacterium paludis</name>
    <dbReference type="NCBI Taxonomy" id="908966"/>
    <lineage>
        <taxon>Bacteria</taxon>
        <taxon>Pseudomonadati</taxon>
        <taxon>Bacteroidota</taxon>
        <taxon>Chitinophagia</taxon>
        <taxon>Chitinophagales</taxon>
        <taxon>Chitinophagaceae</taxon>
        <taxon>Parasediminibacterium</taxon>
    </lineage>
</organism>
<evidence type="ECO:0000313" key="5">
    <source>
        <dbReference type="EMBL" id="MFC4231952.1"/>
    </source>
</evidence>
<proteinExistence type="predicted"/>